<evidence type="ECO:0000313" key="3">
    <source>
        <dbReference type="EMBL" id="QBI54947.1"/>
    </source>
</evidence>
<keyword evidence="2" id="KW-1133">Transmembrane helix</keyword>
<keyword evidence="4" id="KW-1185">Reference proteome</keyword>
<feature type="transmembrane region" description="Helical" evidence="2">
    <location>
        <begin position="22"/>
        <end position="40"/>
    </location>
</feature>
<evidence type="ECO:0000256" key="2">
    <source>
        <dbReference type="SAM" id="Phobius"/>
    </source>
</evidence>
<protein>
    <recommendedName>
        <fullName evidence="5">DUF5134 domain-containing protein</fullName>
    </recommendedName>
</protein>
<dbReference type="Pfam" id="PF17197">
    <property type="entry name" value="DUF5134"/>
    <property type="match status" value="1"/>
</dbReference>
<feature type="transmembrane region" description="Helical" evidence="2">
    <location>
        <begin position="106"/>
        <end position="125"/>
    </location>
</feature>
<dbReference type="OrthoDB" id="5185426at2"/>
<evidence type="ECO:0000313" key="4">
    <source>
        <dbReference type="Proteomes" id="UP000292235"/>
    </source>
</evidence>
<feature type="region of interest" description="Disordered" evidence="1">
    <location>
        <begin position="171"/>
        <end position="200"/>
    </location>
</feature>
<dbReference type="Proteomes" id="UP000292235">
    <property type="component" value="Chromosome"/>
</dbReference>
<feature type="transmembrane region" description="Helical" evidence="2">
    <location>
        <begin position="131"/>
        <end position="151"/>
    </location>
</feature>
<dbReference type="AlphaFoldDB" id="A0A4P6Q7V9"/>
<gene>
    <name evidence="3" type="ORF">EKD16_15875</name>
</gene>
<evidence type="ECO:0008006" key="5">
    <source>
        <dbReference type="Google" id="ProtNLM"/>
    </source>
</evidence>
<keyword evidence="2" id="KW-0812">Transmembrane</keyword>
<feature type="transmembrane region" description="Helical" evidence="2">
    <location>
        <begin position="204"/>
        <end position="222"/>
    </location>
</feature>
<feature type="transmembrane region" description="Helical" evidence="2">
    <location>
        <begin position="52"/>
        <end position="70"/>
    </location>
</feature>
<name>A0A4P6Q7V9_9ACTN</name>
<organism evidence="3 4">
    <name type="scientific">Streptomonospora litoralis</name>
    <dbReference type="NCBI Taxonomy" id="2498135"/>
    <lineage>
        <taxon>Bacteria</taxon>
        <taxon>Bacillati</taxon>
        <taxon>Actinomycetota</taxon>
        <taxon>Actinomycetes</taxon>
        <taxon>Streptosporangiales</taxon>
        <taxon>Nocardiopsidaceae</taxon>
        <taxon>Streptomonospora</taxon>
    </lineage>
</organism>
<dbReference type="InterPro" id="IPR033458">
    <property type="entry name" value="DUF5134"/>
</dbReference>
<feature type="transmembrane region" description="Helical" evidence="2">
    <location>
        <begin position="76"/>
        <end position="99"/>
    </location>
</feature>
<dbReference type="KEGG" id="strr:EKD16_15875"/>
<dbReference type="EMBL" id="CP036455">
    <property type="protein sequence ID" value="QBI54947.1"/>
    <property type="molecule type" value="Genomic_DNA"/>
</dbReference>
<sequence length="224" mass="23234">MVAAHMGEYTGHAVAMPGMPEWLRLGGAVVLAAVAAVHGVHGAGMHGQRRWWHLGHAVMAAGMAAMYLLPRMDYEPLYGGGLALFAALALATVGAALGLRSREGALNPIWTMSALDYLAMTYMLVDPAVRPAWPGLLLALYLAVAAFGWTVRAFDRLPAFARPAVAGAEPPLPAAPSGTDGGAGPALLSAAPQTDPAQRPRTRVSVALTLALMAAAMAYMLVAM</sequence>
<proteinExistence type="predicted"/>
<accession>A0A4P6Q7V9</accession>
<keyword evidence="2" id="KW-0472">Membrane</keyword>
<dbReference type="RefSeq" id="WP_131099037.1">
    <property type="nucleotide sequence ID" value="NZ_CP036455.1"/>
</dbReference>
<evidence type="ECO:0000256" key="1">
    <source>
        <dbReference type="SAM" id="MobiDB-lite"/>
    </source>
</evidence>
<reference evidence="3 4" key="1">
    <citation type="submission" date="2019-02" db="EMBL/GenBank/DDBJ databases">
        <authorList>
            <person name="Khodamoradi S."/>
            <person name="Hahnke R.L."/>
            <person name="Kaempfer P."/>
            <person name="Schumann P."/>
            <person name="Rohde M."/>
            <person name="Steinert M."/>
            <person name="Luzhetskyy A."/>
            <person name="Wink J."/>
            <person name="Ruckert C."/>
        </authorList>
    </citation>
    <scope>NUCLEOTIDE SEQUENCE [LARGE SCALE GENOMIC DNA]</scope>
    <source>
        <strain evidence="3 4">M2</strain>
    </source>
</reference>